<gene>
    <name evidence="3" type="ORF">I586_01796</name>
    <name evidence="2" type="ORF">UAY_02105</name>
</gene>
<proteinExistence type="predicted"/>
<evidence type="ECO:0000313" key="3">
    <source>
        <dbReference type="EMBL" id="EOT71989.1"/>
    </source>
</evidence>
<dbReference type="STRING" id="155617.RV09_GL002219"/>
<evidence type="ECO:0000313" key="4">
    <source>
        <dbReference type="Proteomes" id="UP000013781"/>
    </source>
</evidence>
<dbReference type="Pfam" id="PF12804">
    <property type="entry name" value="NTP_transf_3"/>
    <property type="match status" value="1"/>
</dbReference>
<keyword evidence="5" id="KW-1185">Reference proteome</keyword>
<dbReference type="AlphaFoldDB" id="R2T1A8"/>
<dbReference type="eggNOG" id="COG2068">
    <property type="taxonomic scope" value="Bacteria"/>
</dbReference>
<dbReference type="OrthoDB" id="285216at2"/>
<dbReference type="PANTHER" id="PTHR43777">
    <property type="entry name" value="MOLYBDENUM COFACTOR CYTIDYLYLTRANSFERASE"/>
    <property type="match status" value="1"/>
</dbReference>
<dbReference type="Proteomes" id="UP000014157">
    <property type="component" value="Unassembled WGS sequence"/>
</dbReference>
<comment type="caution">
    <text evidence="2">The sequence shown here is derived from an EMBL/GenBank/DDBJ whole genome shotgun (WGS) entry which is preliminary data.</text>
</comment>
<dbReference type="HOGENOM" id="CLU_061980_1_0_9"/>
<organism evidence="2 4">
    <name type="scientific">Enterococcus moraviensis ATCC BAA-383</name>
    <dbReference type="NCBI Taxonomy" id="1158609"/>
    <lineage>
        <taxon>Bacteria</taxon>
        <taxon>Bacillati</taxon>
        <taxon>Bacillota</taxon>
        <taxon>Bacilli</taxon>
        <taxon>Lactobacillales</taxon>
        <taxon>Enterococcaceae</taxon>
        <taxon>Enterococcus</taxon>
    </lineage>
</organism>
<name>R2T1A8_9ENTE</name>
<feature type="domain" description="MobA-like NTP transferase" evidence="1">
    <location>
        <begin position="6"/>
        <end position="161"/>
    </location>
</feature>
<evidence type="ECO:0000313" key="2">
    <source>
        <dbReference type="EMBL" id="EOH98836.1"/>
    </source>
</evidence>
<dbReference type="InterPro" id="IPR029044">
    <property type="entry name" value="Nucleotide-diphossugar_trans"/>
</dbReference>
<sequence length="195" mass="21765">MIKISAIIMASGSSSRMGKNKLFLDYQGITFLEHIVTLTEKIAFFERILVISPENLQGLKLPREVKIIQNTEAAKGQSTSVRLGTKAASGEGYLYLTVDQPLLNQALLESLFLAYSKETIAFPVNQLGEPCSPIFFGNTFRSELLKVTGESGGRAVRNKHPEAWREIRVKDPECLIDIDTPKEYKQLINQGFLDT</sequence>
<evidence type="ECO:0000259" key="1">
    <source>
        <dbReference type="Pfam" id="PF12804"/>
    </source>
</evidence>
<reference evidence="2 4" key="1">
    <citation type="submission" date="2013-02" db="EMBL/GenBank/DDBJ databases">
        <title>The Genome Sequence of Enterococcus moraviensis BAA-383.</title>
        <authorList>
            <consortium name="The Broad Institute Genome Sequencing Platform"/>
            <consortium name="The Broad Institute Genome Sequencing Center for Infectious Disease"/>
            <person name="Earl A.M."/>
            <person name="Gilmore M.S."/>
            <person name="Lebreton F."/>
            <person name="Walker B."/>
            <person name="Young S.K."/>
            <person name="Zeng Q."/>
            <person name="Gargeya S."/>
            <person name="Fitzgerald M."/>
            <person name="Haas B."/>
            <person name="Abouelleil A."/>
            <person name="Alvarado L."/>
            <person name="Arachchi H.M."/>
            <person name="Berlin A.M."/>
            <person name="Chapman S.B."/>
            <person name="Dewar J."/>
            <person name="Goldberg J."/>
            <person name="Griggs A."/>
            <person name="Gujja S."/>
            <person name="Hansen M."/>
            <person name="Howarth C."/>
            <person name="Imamovic A."/>
            <person name="Larimer J."/>
            <person name="McCowan C."/>
            <person name="Murphy C."/>
            <person name="Neiman D."/>
            <person name="Pearson M."/>
            <person name="Priest M."/>
            <person name="Roberts A."/>
            <person name="Saif S."/>
            <person name="Shea T."/>
            <person name="Sisk P."/>
            <person name="Sykes S."/>
            <person name="Wortman J."/>
            <person name="Nusbaum C."/>
            <person name="Birren B."/>
        </authorList>
    </citation>
    <scope>NUCLEOTIDE SEQUENCE [LARGE SCALE GENOMIC DNA]</scope>
    <source>
        <strain evidence="2 4">ATCC BAA-383</strain>
    </source>
</reference>
<dbReference type="Proteomes" id="UP000013781">
    <property type="component" value="Unassembled WGS sequence"/>
</dbReference>
<dbReference type="EMBL" id="AJAS01000016">
    <property type="protein sequence ID" value="EOH98836.1"/>
    <property type="molecule type" value="Genomic_DNA"/>
</dbReference>
<dbReference type="EMBL" id="ASWB01000002">
    <property type="protein sequence ID" value="EOT71989.1"/>
    <property type="molecule type" value="Genomic_DNA"/>
</dbReference>
<dbReference type="GO" id="GO:0016779">
    <property type="term" value="F:nucleotidyltransferase activity"/>
    <property type="evidence" value="ECO:0007669"/>
    <property type="project" value="UniProtKB-ARBA"/>
</dbReference>
<reference evidence="3 5" key="2">
    <citation type="submission" date="2013-03" db="EMBL/GenBank/DDBJ databases">
        <title>The Genome Sequence of Enterococcus moraviensis BAA-383 (PacBio/Illumina hybrid assembly).</title>
        <authorList>
            <consortium name="The Broad Institute Genomics Platform"/>
            <consortium name="The Broad Institute Genome Sequencing Center for Infectious Disease"/>
            <person name="Earl A."/>
            <person name="Russ C."/>
            <person name="Gilmore M."/>
            <person name="Surin D."/>
            <person name="Walker B."/>
            <person name="Young S."/>
            <person name="Zeng Q."/>
            <person name="Gargeya S."/>
            <person name="Fitzgerald M."/>
            <person name="Haas B."/>
            <person name="Abouelleil A."/>
            <person name="Allen A.W."/>
            <person name="Alvarado L."/>
            <person name="Arachchi H.M."/>
            <person name="Berlin A.M."/>
            <person name="Chapman S.B."/>
            <person name="Gainer-Dewar J."/>
            <person name="Goldberg J."/>
            <person name="Griggs A."/>
            <person name="Gujja S."/>
            <person name="Hansen M."/>
            <person name="Howarth C."/>
            <person name="Imamovic A."/>
            <person name="Ireland A."/>
            <person name="Larimer J."/>
            <person name="McCowan C."/>
            <person name="Murphy C."/>
            <person name="Pearson M."/>
            <person name="Poon T.W."/>
            <person name="Priest M."/>
            <person name="Roberts A."/>
            <person name="Saif S."/>
            <person name="Shea T."/>
            <person name="Sisk P."/>
            <person name="Sykes S."/>
            <person name="Wortman J."/>
            <person name="Nusbaum C."/>
            <person name="Birren B."/>
        </authorList>
    </citation>
    <scope>NUCLEOTIDE SEQUENCE [LARGE SCALE GENOMIC DNA]</scope>
    <source>
        <strain evidence="3 5">ATCC BAA-383</strain>
    </source>
</reference>
<protein>
    <recommendedName>
        <fullName evidence="1">MobA-like NTP transferase domain-containing protein</fullName>
    </recommendedName>
</protein>
<dbReference type="PATRIC" id="fig|1158609.3.peg.2057"/>
<dbReference type="CDD" id="cd04182">
    <property type="entry name" value="GT_2_like_f"/>
    <property type="match status" value="1"/>
</dbReference>
<accession>R2T1A8</accession>
<evidence type="ECO:0000313" key="5">
    <source>
        <dbReference type="Proteomes" id="UP000014157"/>
    </source>
</evidence>
<dbReference type="InterPro" id="IPR025877">
    <property type="entry name" value="MobA-like_NTP_Trfase"/>
</dbReference>
<dbReference type="SUPFAM" id="SSF53448">
    <property type="entry name" value="Nucleotide-diphospho-sugar transferases"/>
    <property type="match status" value="1"/>
</dbReference>
<dbReference type="Gene3D" id="3.90.550.10">
    <property type="entry name" value="Spore Coat Polysaccharide Biosynthesis Protein SpsA, Chain A"/>
    <property type="match status" value="1"/>
</dbReference>
<dbReference type="PANTHER" id="PTHR43777:SF1">
    <property type="entry name" value="MOLYBDENUM COFACTOR CYTIDYLYLTRANSFERASE"/>
    <property type="match status" value="1"/>
</dbReference>
<dbReference type="RefSeq" id="WP_010765474.1">
    <property type="nucleotide sequence ID" value="NZ_ASWB01000002.1"/>
</dbReference>